<evidence type="ECO:0000313" key="2">
    <source>
        <dbReference type="EMBL" id="BBD79437.1"/>
    </source>
</evidence>
<dbReference type="AlphaFoldDB" id="A0A2Z6E3A1"/>
<keyword evidence="3" id="KW-1185">Reference proteome</keyword>
<gene>
    <name evidence="2" type="ORF">ALSL_0771</name>
</gene>
<sequence length="71" mass="7431">MAAGKRRAVSKGEHASSRAGKIGIVRDPSSACRRGAAIRAILPRPAARASAFHPCLRSPPAVLRRVSTCVV</sequence>
<dbReference type="Proteomes" id="UP000270530">
    <property type="component" value="Chromosome"/>
</dbReference>
<evidence type="ECO:0000313" key="3">
    <source>
        <dbReference type="Proteomes" id="UP000270530"/>
    </source>
</evidence>
<protein>
    <submittedName>
        <fullName evidence="2">Uncharacterized protein</fullName>
    </submittedName>
</protein>
<evidence type="ECO:0000256" key="1">
    <source>
        <dbReference type="SAM" id="MobiDB-lite"/>
    </source>
</evidence>
<proteinExistence type="predicted"/>
<accession>A0A2Z6E3A1</accession>
<feature type="region of interest" description="Disordered" evidence="1">
    <location>
        <begin position="1"/>
        <end position="23"/>
    </location>
</feature>
<reference evidence="3" key="2">
    <citation type="submission" date="2018-06" db="EMBL/GenBank/DDBJ databases">
        <title>Genome sequence of Rhodanobacteraceae bacterium strain Dysh456.</title>
        <authorList>
            <person name="Fukui M."/>
        </authorList>
    </citation>
    <scope>NUCLEOTIDE SEQUENCE [LARGE SCALE GENOMIC DNA]</scope>
    <source>
        <strain evidence="3">Dysh456</strain>
    </source>
</reference>
<dbReference type="KEGG" id="rbd:ALSL_0771"/>
<name>A0A2Z6E3A1_9GAMM</name>
<reference evidence="3" key="1">
    <citation type="submission" date="2018-04" db="EMBL/GenBank/DDBJ databases">
        <authorList>
            <person name="Watanabe M."/>
            <person name="Kojima H."/>
        </authorList>
    </citation>
    <scope>NUCLEOTIDE SEQUENCE [LARGE SCALE GENOMIC DNA]</scope>
    <source>
        <strain evidence="3">Dysh456</strain>
    </source>
</reference>
<organism evidence="2 3">
    <name type="scientific">Aerosticca soli</name>
    <dbReference type="NCBI Taxonomy" id="2010829"/>
    <lineage>
        <taxon>Bacteria</taxon>
        <taxon>Pseudomonadati</taxon>
        <taxon>Pseudomonadota</taxon>
        <taxon>Gammaproteobacteria</taxon>
        <taxon>Lysobacterales</taxon>
        <taxon>Rhodanobacteraceae</taxon>
        <taxon>Aerosticca</taxon>
    </lineage>
</organism>
<dbReference type="EMBL" id="AP018560">
    <property type="protein sequence ID" value="BBD79437.1"/>
    <property type="molecule type" value="Genomic_DNA"/>
</dbReference>